<dbReference type="KEGG" id="schy:GVO57_04470"/>
<protein>
    <submittedName>
        <fullName evidence="2">Glycosyltransferase</fullName>
    </submittedName>
</protein>
<evidence type="ECO:0000313" key="2">
    <source>
        <dbReference type="EMBL" id="QHL90226.1"/>
    </source>
</evidence>
<dbReference type="GO" id="GO:0016740">
    <property type="term" value="F:transferase activity"/>
    <property type="evidence" value="ECO:0007669"/>
    <property type="project" value="UniProtKB-KW"/>
</dbReference>
<dbReference type="InterPro" id="IPR029044">
    <property type="entry name" value="Nucleotide-diphossugar_trans"/>
</dbReference>
<organism evidence="2 3">
    <name type="scientific">Sphingomonas changnyeongensis</name>
    <dbReference type="NCBI Taxonomy" id="2698679"/>
    <lineage>
        <taxon>Bacteria</taxon>
        <taxon>Pseudomonadati</taxon>
        <taxon>Pseudomonadota</taxon>
        <taxon>Alphaproteobacteria</taxon>
        <taxon>Sphingomonadales</taxon>
        <taxon>Sphingomonadaceae</taxon>
        <taxon>Sphingomonas</taxon>
    </lineage>
</organism>
<evidence type="ECO:0000313" key="3">
    <source>
        <dbReference type="Proteomes" id="UP000464468"/>
    </source>
</evidence>
<feature type="domain" description="Glycosyltransferase 2-like" evidence="1">
    <location>
        <begin position="5"/>
        <end position="145"/>
    </location>
</feature>
<proteinExistence type="predicted"/>
<name>A0A7Z2S7C6_9SPHN</name>
<dbReference type="Pfam" id="PF00535">
    <property type="entry name" value="Glycos_transf_2"/>
    <property type="match status" value="1"/>
</dbReference>
<gene>
    <name evidence="2" type="ORF">GVO57_04470</name>
</gene>
<dbReference type="RefSeq" id="WP_160592154.1">
    <property type="nucleotide sequence ID" value="NZ_CP047895.1"/>
</dbReference>
<dbReference type="EMBL" id="CP047895">
    <property type="protein sequence ID" value="QHL90226.1"/>
    <property type="molecule type" value="Genomic_DNA"/>
</dbReference>
<dbReference type="PANTHER" id="PTHR43685:SF2">
    <property type="entry name" value="GLYCOSYLTRANSFERASE 2-LIKE DOMAIN-CONTAINING PROTEIN"/>
    <property type="match status" value="1"/>
</dbReference>
<keyword evidence="2" id="KW-0808">Transferase</keyword>
<dbReference type="CDD" id="cd00761">
    <property type="entry name" value="Glyco_tranf_GTA_type"/>
    <property type="match status" value="1"/>
</dbReference>
<accession>A0A7Z2S7C6</accession>
<sequence>MPLLSIVIPTRDRAPYLAASIATALQSTDAPLEVLVLDNASADNTRDIVAAIADPRLRYERSERRLSMRDNFERGLRLAQGEYIGFIGDDDGILGHAPAAVHAIFDNPKVDAIAAARAHYYWPDLEGGRRGSALLPRGEGMELRNSRQELRKLLDDSDYYRLPCIYHGFVRRSLIDRNSKDRFFLSSQVDIYSAIALSMAGVTFAFSHAPLVINGGSARSNGASHFGGGTAEERNKWKQEDDLGFLPGFDNHATVGVLIVESALRYAAAFDVQLEDIFPRNAIDQAMHREHAARIALGRPLDNFDQAAAAAGSTGRMPQTGGALDRVRRLARSFSATMPIDAAARGVTDVKGAADLIQGLLARGRQRNFDRPGEQLRIALRIGRG</sequence>
<reference evidence="2 3" key="1">
    <citation type="submission" date="2020-01" db="EMBL/GenBank/DDBJ databases">
        <title>Sphingomonas sp. C33 whole genome sequece.</title>
        <authorList>
            <person name="Park C."/>
        </authorList>
    </citation>
    <scope>NUCLEOTIDE SEQUENCE [LARGE SCALE GENOMIC DNA]</scope>
    <source>
        <strain evidence="2 3">C33</strain>
    </source>
</reference>
<dbReference type="InterPro" id="IPR001173">
    <property type="entry name" value="Glyco_trans_2-like"/>
</dbReference>
<dbReference type="InterPro" id="IPR050834">
    <property type="entry name" value="Glycosyltransf_2"/>
</dbReference>
<dbReference type="Gene3D" id="3.90.550.10">
    <property type="entry name" value="Spore Coat Polysaccharide Biosynthesis Protein SpsA, Chain A"/>
    <property type="match status" value="1"/>
</dbReference>
<dbReference type="SUPFAM" id="SSF53448">
    <property type="entry name" value="Nucleotide-diphospho-sugar transferases"/>
    <property type="match status" value="1"/>
</dbReference>
<keyword evidence="3" id="KW-1185">Reference proteome</keyword>
<dbReference type="PANTHER" id="PTHR43685">
    <property type="entry name" value="GLYCOSYLTRANSFERASE"/>
    <property type="match status" value="1"/>
</dbReference>
<evidence type="ECO:0000259" key="1">
    <source>
        <dbReference type="Pfam" id="PF00535"/>
    </source>
</evidence>
<dbReference type="AlphaFoldDB" id="A0A7Z2S7C6"/>
<dbReference type="Proteomes" id="UP000464468">
    <property type="component" value="Chromosome"/>
</dbReference>